<evidence type="ECO:0000313" key="2">
    <source>
        <dbReference type="EMBL" id="CAK7906622.1"/>
    </source>
</evidence>
<dbReference type="AlphaFoldDB" id="A0AAV1T6W8"/>
<evidence type="ECO:0000313" key="3">
    <source>
        <dbReference type="Proteomes" id="UP001162060"/>
    </source>
</evidence>
<protein>
    <submittedName>
        <fullName evidence="2">Uncharacterized protein</fullName>
    </submittedName>
</protein>
<feature type="region of interest" description="Disordered" evidence="1">
    <location>
        <begin position="44"/>
        <end position="68"/>
    </location>
</feature>
<evidence type="ECO:0000256" key="1">
    <source>
        <dbReference type="SAM" id="MobiDB-lite"/>
    </source>
</evidence>
<sequence length="85" mass="9108">MSSRETLVVGGLEASGSYLRSVGKWRDGGRARWLDSGQLAPHQRAELSRARARGNATTSAPSSGHARGMCVCDLRPLRRLPPPPA</sequence>
<gene>
    <name evidence="2" type="ORF">PM001_LOCUS3369</name>
</gene>
<comment type="caution">
    <text evidence="2">The sequence shown here is derived from an EMBL/GenBank/DDBJ whole genome shotgun (WGS) entry which is preliminary data.</text>
</comment>
<name>A0AAV1T6W8_9STRA</name>
<organism evidence="2 3">
    <name type="scientific">Peronospora matthiolae</name>
    <dbReference type="NCBI Taxonomy" id="2874970"/>
    <lineage>
        <taxon>Eukaryota</taxon>
        <taxon>Sar</taxon>
        <taxon>Stramenopiles</taxon>
        <taxon>Oomycota</taxon>
        <taxon>Peronosporomycetes</taxon>
        <taxon>Peronosporales</taxon>
        <taxon>Peronosporaceae</taxon>
        <taxon>Peronospora</taxon>
    </lineage>
</organism>
<proteinExistence type="predicted"/>
<accession>A0AAV1T6W8</accession>
<dbReference type="Proteomes" id="UP001162060">
    <property type="component" value="Unassembled WGS sequence"/>
</dbReference>
<dbReference type="EMBL" id="CAKLBY020000031">
    <property type="protein sequence ID" value="CAK7906622.1"/>
    <property type="molecule type" value="Genomic_DNA"/>
</dbReference>
<reference evidence="2" key="1">
    <citation type="submission" date="2024-01" db="EMBL/GenBank/DDBJ databases">
        <authorList>
            <person name="Webb A."/>
        </authorList>
    </citation>
    <scope>NUCLEOTIDE SEQUENCE</scope>
    <source>
        <strain evidence="2">Pm1</strain>
    </source>
</reference>